<reference evidence="2" key="1">
    <citation type="journal article" date="2017" name="Nature">
        <title>The sunflower genome provides insights into oil metabolism, flowering and Asterid evolution.</title>
        <authorList>
            <person name="Badouin H."/>
            <person name="Gouzy J."/>
            <person name="Grassa C.J."/>
            <person name="Murat F."/>
            <person name="Staton S.E."/>
            <person name="Cottret L."/>
            <person name="Lelandais-Briere C."/>
            <person name="Owens G.L."/>
            <person name="Carrere S."/>
            <person name="Mayjonade B."/>
            <person name="Legrand L."/>
            <person name="Gill N."/>
            <person name="Kane N.C."/>
            <person name="Bowers J.E."/>
            <person name="Hubner S."/>
            <person name="Bellec A."/>
            <person name="Berard A."/>
            <person name="Berges H."/>
            <person name="Blanchet N."/>
            <person name="Boniface M.C."/>
            <person name="Brunel D."/>
            <person name="Catrice O."/>
            <person name="Chaidir N."/>
            <person name="Claudel C."/>
            <person name="Donnadieu C."/>
            <person name="Faraut T."/>
            <person name="Fievet G."/>
            <person name="Helmstetter N."/>
            <person name="King M."/>
            <person name="Knapp S.J."/>
            <person name="Lai Z."/>
            <person name="Le Paslier M.C."/>
            <person name="Lippi Y."/>
            <person name="Lorenzon L."/>
            <person name="Mandel J.R."/>
            <person name="Marage G."/>
            <person name="Marchand G."/>
            <person name="Marquand E."/>
            <person name="Bret-Mestries E."/>
            <person name="Morien E."/>
            <person name="Nambeesan S."/>
            <person name="Nguyen T."/>
            <person name="Pegot-Espagnet P."/>
            <person name="Pouilly N."/>
            <person name="Raftis F."/>
            <person name="Sallet E."/>
            <person name="Schiex T."/>
            <person name="Thomas J."/>
            <person name="Vandecasteele C."/>
            <person name="Vares D."/>
            <person name="Vear F."/>
            <person name="Vautrin S."/>
            <person name="Crespi M."/>
            <person name="Mangin B."/>
            <person name="Burke J.M."/>
            <person name="Salse J."/>
            <person name="Munos S."/>
            <person name="Vincourt P."/>
            <person name="Rieseberg L.H."/>
            <person name="Langlade N.B."/>
        </authorList>
    </citation>
    <scope>NUCLEOTIDE SEQUENCE</scope>
    <source>
        <tissue evidence="2">Leaves</tissue>
    </source>
</reference>
<accession>A0A9K3HTJ2</accession>
<dbReference type="Gramene" id="mRNA:HanXRQr2_Chr11g0517631">
    <property type="protein sequence ID" value="mRNA:HanXRQr2_Chr11g0517631"/>
    <property type="gene ID" value="HanXRQr2_Chr11g0517631"/>
</dbReference>
<evidence type="ECO:0000313" key="2">
    <source>
        <dbReference type="EMBL" id="KAF5784277.1"/>
    </source>
</evidence>
<comment type="caution">
    <text evidence="2">The sequence shown here is derived from an EMBL/GenBank/DDBJ whole genome shotgun (WGS) entry which is preliminary data.</text>
</comment>
<keyword evidence="1" id="KW-0812">Transmembrane</keyword>
<dbReference type="Proteomes" id="UP000215914">
    <property type="component" value="Unassembled WGS sequence"/>
</dbReference>
<keyword evidence="1" id="KW-0472">Membrane</keyword>
<dbReference type="PANTHER" id="PTHR35307:SF9">
    <property type="entry name" value="TRANSMEMBRANE PROTEIN"/>
    <property type="match status" value="1"/>
</dbReference>
<organism evidence="2 3">
    <name type="scientific">Helianthus annuus</name>
    <name type="common">Common sunflower</name>
    <dbReference type="NCBI Taxonomy" id="4232"/>
    <lineage>
        <taxon>Eukaryota</taxon>
        <taxon>Viridiplantae</taxon>
        <taxon>Streptophyta</taxon>
        <taxon>Embryophyta</taxon>
        <taxon>Tracheophyta</taxon>
        <taxon>Spermatophyta</taxon>
        <taxon>Magnoliopsida</taxon>
        <taxon>eudicotyledons</taxon>
        <taxon>Gunneridae</taxon>
        <taxon>Pentapetalae</taxon>
        <taxon>asterids</taxon>
        <taxon>campanulids</taxon>
        <taxon>Asterales</taxon>
        <taxon>Asteraceae</taxon>
        <taxon>Asteroideae</taxon>
        <taxon>Heliantheae alliance</taxon>
        <taxon>Heliantheae</taxon>
        <taxon>Helianthus</taxon>
    </lineage>
</organism>
<evidence type="ECO:0000256" key="1">
    <source>
        <dbReference type="SAM" id="Phobius"/>
    </source>
</evidence>
<reference evidence="2" key="2">
    <citation type="submission" date="2020-06" db="EMBL/GenBank/DDBJ databases">
        <title>Helianthus annuus Genome sequencing and assembly Release 2.</title>
        <authorList>
            <person name="Gouzy J."/>
            <person name="Langlade N."/>
            <person name="Munos S."/>
        </authorList>
    </citation>
    <scope>NUCLEOTIDE SEQUENCE</scope>
    <source>
        <tissue evidence="2">Leaves</tissue>
    </source>
</reference>
<protein>
    <submittedName>
        <fullName evidence="2">Uncharacterized protein</fullName>
    </submittedName>
</protein>
<sequence>MDSDSKTPAEVMMPWVGLYAAIASFICVIAMAADAVQADVLVYYVINYRTEMTNWWHRFNIAVIPANSYNRHSHRYIYVLTDNF</sequence>
<dbReference type="PANTHER" id="PTHR35307">
    <property type="entry name" value="PROTEIN, PUTATIVE-RELATED"/>
    <property type="match status" value="1"/>
</dbReference>
<proteinExistence type="predicted"/>
<name>A0A9K3HTJ2_HELAN</name>
<dbReference type="AlphaFoldDB" id="A0A9K3HTJ2"/>
<feature type="transmembrane region" description="Helical" evidence="1">
    <location>
        <begin position="20"/>
        <end position="46"/>
    </location>
</feature>
<keyword evidence="3" id="KW-1185">Reference proteome</keyword>
<keyword evidence="1" id="KW-1133">Transmembrane helix</keyword>
<evidence type="ECO:0000313" key="3">
    <source>
        <dbReference type="Proteomes" id="UP000215914"/>
    </source>
</evidence>
<gene>
    <name evidence="2" type="ORF">HanXRQr2_Chr11g0517631</name>
</gene>
<dbReference type="EMBL" id="MNCJ02000326">
    <property type="protein sequence ID" value="KAF5784277.1"/>
    <property type="molecule type" value="Genomic_DNA"/>
</dbReference>